<dbReference type="Proteomes" id="UP001168821">
    <property type="component" value="Unassembled WGS sequence"/>
</dbReference>
<evidence type="ECO:0000256" key="4">
    <source>
        <dbReference type="ARBA" id="ARBA00022645"/>
    </source>
</evidence>
<dbReference type="Gene3D" id="3.40.50.1820">
    <property type="entry name" value="alpha/beta hydrolase"/>
    <property type="match status" value="1"/>
</dbReference>
<keyword evidence="8" id="KW-0865">Zymogen</keyword>
<dbReference type="Pfam" id="PF05577">
    <property type="entry name" value="Peptidase_S28"/>
    <property type="match status" value="1"/>
</dbReference>
<accession>A0AA38M239</accession>
<evidence type="ECO:0000313" key="20">
    <source>
        <dbReference type="Proteomes" id="UP001168821"/>
    </source>
</evidence>
<dbReference type="GO" id="GO:0008239">
    <property type="term" value="F:dipeptidyl-peptidase activity"/>
    <property type="evidence" value="ECO:0007669"/>
    <property type="project" value="TreeGrafter"/>
</dbReference>
<keyword evidence="7" id="KW-0378">Hydrolase</keyword>
<comment type="subunit">
    <text evidence="3">Homodimer.</text>
</comment>
<evidence type="ECO:0000256" key="5">
    <source>
        <dbReference type="ARBA" id="ARBA00022670"/>
    </source>
</evidence>
<dbReference type="GO" id="GO:0004185">
    <property type="term" value="F:serine-type carboxypeptidase activity"/>
    <property type="evidence" value="ECO:0007669"/>
    <property type="project" value="UniProtKB-EC"/>
</dbReference>
<evidence type="ECO:0000256" key="2">
    <source>
        <dbReference type="ARBA" id="ARBA00011079"/>
    </source>
</evidence>
<evidence type="ECO:0000256" key="18">
    <source>
        <dbReference type="SAM" id="SignalP"/>
    </source>
</evidence>
<evidence type="ECO:0000256" key="9">
    <source>
        <dbReference type="ARBA" id="ARBA00023157"/>
    </source>
</evidence>
<dbReference type="FunFam" id="1.20.120.980:FF:000002">
    <property type="entry name" value="lysosomal Pro-X carboxypeptidase"/>
    <property type="match status" value="1"/>
</dbReference>
<evidence type="ECO:0000256" key="11">
    <source>
        <dbReference type="ARBA" id="ARBA00023228"/>
    </source>
</evidence>
<dbReference type="PANTHER" id="PTHR11010:SF38">
    <property type="entry name" value="LYSOSOMAL PRO-X CARBOXYPEPTIDASE"/>
    <property type="match status" value="1"/>
</dbReference>
<keyword evidence="20" id="KW-1185">Reference proteome</keyword>
<organism evidence="19 20">
    <name type="scientific">Zophobas morio</name>
    <dbReference type="NCBI Taxonomy" id="2755281"/>
    <lineage>
        <taxon>Eukaryota</taxon>
        <taxon>Metazoa</taxon>
        <taxon>Ecdysozoa</taxon>
        <taxon>Arthropoda</taxon>
        <taxon>Hexapoda</taxon>
        <taxon>Insecta</taxon>
        <taxon>Pterygota</taxon>
        <taxon>Neoptera</taxon>
        <taxon>Endopterygota</taxon>
        <taxon>Coleoptera</taxon>
        <taxon>Polyphaga</taxon>
        <taxon>Cucujiformia</taxon>
        <taxon>Tenebrionidae</taxon>
        <taxon>Zophobas</taxon>
    </lineage>
</organism>
<dbReference type="GO" id="GO:0005764">
    <property type="term" value="C:lysosome"/>
    <property type="evidence" value="ECO:0007669"/>
    <property type="project" value="UniProtKB-SubCell"/>
</dbReference>
<name>A0AA38M239_9CUCU</name>
<keyword evidence="11" id="KW-0458">Lysosome</keyword>
<dbReference type="SUPFAM" id="SSF53474">
    <property type="entry name" value="alpha/beta-Hydrolases"/>
    <property type="match status" value="1"/>
</dbReference>
<keyword evidence="5" id="KW-0645">Protease</keyword>
<protein>
    <recommendedName>
        <fullName evidence="15">Lysosomal Pro-X carboxypeptidase</fullName>
        <ecNumber evidence="14">3.4.16.2</ecNumber>
    </recommendedName>
    <alternativeName>
        <fullName evidence="17">Proline carboxypeptidase</fullName>
    </alternativeName>
    <alternativeName>
        <fullName evidence="16">Prolylcarboxypeptidase</fullName>
    </alternativeName>
</protein>
<evidence type="ECO:0000256" key="6">
    <source>
        <dbReference type="ARBA" id="ARBA00022729"/>
    </source>
</evidence>
<evidence type="ECO:0000313" key="19">
    <source>
        <dbReference type="EMBL" id="KAJ3640194.1"/>
    </source>
</evidence>
<comment type="similarity">
    <text evidence="2">Belongs to the peptidase S28 family.</text>
</comment>
<gene>
    <name evidence="19" type="ORF">Zmor_003508</name>
</gene>
<evidence type="ECO:0000256" key="15">
    <source>
        <dbReference type="ARBA" id="ARBA00073691"/>
    </source>
</evidence>
<evidence type="ECO:0000256" key="13">
    <source>
        <dbReference type="ARBA" id="ARBA00059701"/>
    </source>
</evidence>
<evidence type="ECO:0000256" key="17">
    <source>
        <dbReference type="ARBA" id="ARBA00076608"/>
    </source>
</evidence>
<evidence type="ECO:0000256" key="7">
    <source>
        <dbReference type="ARBA" id="ARBA00022801"/>
    </source>
</evidence>
<evidence type="ECO:0000256" key="16">
    <source>
        <dbReference type="ARBA" id="ARBA00076475"/>
    </source>
</evidence>
<comment type="caution">
    <text evidence="19">The sequence shown here is derived from an EMBL/GenBank/DDBJ whole genome shotgun (WGS) entry which is preliminary data.</text>
</comment>
<dbReference type="EMBL" id="JALNTZ010000010">
    <property type="protein sequence ID" value="KAJ3640194.1"/>
    <property type="molecule type" value="Genomic_DNA"/>
</dbReference>
<evidence type="ECO:0000256" key="3">
    <source>
        <dbReference type="ARBA" id="ARBA00011738"/>
    </source>
</evidence>
<keyword evidence="9" id="KW-1015">Disulfide bond</keyword>
<proteinExistence type="inferred from homology"/>
<comment type="subcellular location">
    <subcellularLocation>
        <location evidence="1">Lysosome</location>
    </subcellularLocation>
</comment>
<evidence type="ECO:0000256" key="14">
    <source>
        <dbReference type="ARBA" id="ARBA00066456"/>
    </source>
</evidence>
<evidence type="ECO:0000256" key="1">
    <source>
        <dbReference type="ARBA" id="ARBA00004371"/>
    </source>
</evidence>
<sequence>MKLLVAVVLLCFKNIYAYNYTVKYIDVPVDHFSFTTNATFKLKYLINDSFWIDDGPIFFYTGNEGIIENFAENTGFMFDKAPMFNALLVFAEHRYYGESLPFGNLSFSTPAHLGYLTANQALADYVYLINYLQTEHSRSAYLNKVPVVAFGGSYGGMLASWLRMKYPASVIGAIASSAPIWQFQGLTPCENFNRIVTDVYKTALEEDCSDPLQKSWKIIRNLTSTDAGKSWLSTEWKLCTPLKTAADVNTLVNWFSEILINIVMVNYPYPTSFLAPLPANPVRSFCNKLTGVEVTDDKTLLTSIGAALQIYTNYTETTTCNNINQTAAALGEAAWDFQACTEMIMPMCSDDNDMFENYAWDFNDYATNCNKKWNVRQTLAELPVLEFGGKDIGAASNIVFSNGLLDPWSSGGVLSNVSSTVSAVIIPEGAHHLDLRGENPADPKSVTEAREFHVSNIRAWISEFYNSRDTNYFKKSVLYEKIKYTHASV</sequence>
<evidence type="ECO:0000256" key="8">
    <source>
        <dbReference type="ARBA" id="ARBA00023145"/>
    </source>
</evidence>
<evidence type="ECO:0000256" key="10">
    <source>
        <dbReference type="ARBA" id="ARBA00023180"/>
    </source>
</evidence>
<dbReference type="EC" id="3.4.16.2" evidence="14"/>
<dbReference type="InterPro" id="IPR008758">
    <property type="entry name" value="Peptidase_S28"/>
</dbReference>
<dbReference type="InterPro" id="IPR042269">
    <property type="entry name" value="Ser_carbopepase_S28_SKS"/>
</dbReference>
<dbReference type="InterPro" id="IPR029058">
    <property type="entry name" value="AB_hydrolase_fold"/>
</dbReference>
<comment type="catalytic activity">
    <reaction evidence="12">
        <text>Cleavage of a -Pro-|-Xaa bond to release a C-terminal amino acid.</text>
        <dbReference type="EC" id="3.4.16.2"/>
    </reaction>
</comment>
<evidence type="ECO:0000256" key="12">
    <source>
        <dbReference type="ARBA" id="ARBA00052013"/>
    </source>
</evidence>
<feature type="signal peptide" evidence="18">
    <location>
        <begin position="1"/>
        <end position="17"/>
    </location>
</feature>
<dbReference type="Gene3D" id="1.20.120.980">
    <property type="entry name" value="Serine carboxypeptidase S28, SKS domain"/>
    <property type="match status" value="1"/>
</dbReference>
<comment type="function">
    <text evidence="13">Cleaves C-terminal amino acids linked to proline in peptides such as angiotensin II, III and des-Arg9-bradykinin. This cleavage occurs at acidic pH, but enzymatic activity is retained with some substrates at neutral pH.</text>
</comment>
<dbReference type="AlphaFoldDB" id="A0AA38M239"/>
<dbReference type="GO" id="GO:0006508">
    <property type="term" value="P:proteolysis"/>
    <property type="evidence" value="ECO:0007669"/>
    <property type="project" value="UniProtKB-KW"/>
</dbReference>
<reference evidence="19" key="1">
    <citation type="journal article" date="2023" name="G3 (Bethesda)">
        <title>Whole genome assemblies of Zophobas morio and Tenebrio molitor.</title>
        <authorList>
            <person name="Kaur S."/>
            <person name="Stinson S.A."/>
            <person name="diCenzo G.C."/>
        </authorList>
    </citation>
    <scope>NUCLEOTIDE SEQUENCE</scope>
    <source>
        <strain evidence="19">QUZm001</strain>
    </source>
</reference>
<keyword evidence="6 18" id="KW-0732">Signal</keyword>
<keyword evidence="4" id="KW-0121">Carboxypeptidase</keyword>
<dbReference type="PANTHER" id="PTHR11010">
    <property type="entry name" value="PROTEASE S28 PRO-X CARBOXYPEPTIDASE-RELATED"/>
    <property type="match status" value="1"/>
</dbReference>
<keyword evidence="10" id="KW-0325">Glycoprotein</keyword>
<feature type="chain" id="PRO_5041409058" description="Lysosomal Pro-X carboxypeptidase" evidence="18">
    <location>
        <begin position="18"/>
        <end position="489"/>
    </location>
</feature>